<dbReference type="Proteomes" id="UP000319897">
    <property type="component" value="Unassembled WGS sequence"/>
</dbReference>
<keyword evidence="11" id="KW-1185">Reference proteome</keyword>
<dbReference type="InterPro" id="IPR052530">
    <property type="entry name" value="NAD(P)H_nitroreductase"/>
</dbReference>
<reference evidence="10 11" key="1">
    <citation type="submission" date="2019-06" db="EMBL/GenBank/DDBJ databases">
        <authorList>
            <person name="Lee I."/>
            <person name="Jang G.I."/>
            <person name="Hwang C.Y."/>
        </authorList>
    </citation>
    <scope>NUCLEOTIDE SEQUENCE [LARGE SCALE GENOMIC DNA]</scope>
    <source>
        <strain evidence="10 11">PAMC 28131</strain>
    </source>
</reference>
<dbReference type="Gene3D" id="3.40.109.10">
    <property type="entry name" value="NADH Oxidase"/>
    <property type="match status" value="1"/>
</dbReference>
<keyword evidence="2 7" id="KW-0285">Flavoprotein</keyword>
<dbReference type="PANTHER" id="PTHR43821:SF1">
    <property type="entry name" value="NAD(P)H NITROREDUCTASE YDJA-RELATED"/>
    <property type="match status" value="1"/>
</dbReference>
<comment type="cofactor">
    <cofactor evidence="8">
        <name>FMN</name>
        <dbReference type="ChEBI" id="CHEBI:58210"/>
    </cofactor>
    <text evidence="8">Binds 1 FMN per subunit.</text>
</comment>
<gene>
    <name evidence="10" type="ORF">FJQ54_16885</name>
</gene>
<comment type="similarity">
    <text evidence="1 7">Belongs to the nitroreductase family.</text>
</comment>
<proteinExistence type="inferred from homology"/>
<dbReference type="RefSeq" id="WP_140929572.1">
    <property type="nucleotide sequence ID" value="NZ_VFSU01000034.1"/>
</dbReference>
<organism evidence="10 11">
    <name type="scientific">Sandaracinobacter neustonicus</name>
    <dbReference type="NCBI Taxonomy" id="1715348"/>
    <lineage>
        <taxon>Bacteria</taxon>
        <taxon>Pseudomonadati</taxon>
        <taxon>Pseudomonadota</taxon>
        <taxon>Alphaproteobacteria</taxon>
        <taxon>Sphingomonadales</taxon>
        <taxon>Sphingosinicellaceae</taxon>
        <taxon>Sandaracinobacter</taxon>
    </lineage>
</organism>
<dbReference type="PIRSF" id="PIRSF000232">
    <property type="entry name" value="YdjA"/>
    <property type="match status" value="1"/>
</dbReference>
<dbReference type="InterPro" id="IPR026021">
    <property type="entry name" value="YdjA-like"/>
</dbReference>
<dbReference type="PANTHER" id="PTHR43821">
    <property type="entry name" value="NAD(P)H NITROREDUCTASE YDJA-RELATED"/>
    <property type="match status" value="1"/>
</dbReference>
<evidence type="ECO:0000313" key="10">
    <source>
        <dbReference type="EMBL" id="TPE58720.1"/>
    </source>
</evidence>
<dbReference type="InterPro" id="IPR029479">
    <property type="entry name" value="Nitroreductase"/>
</dbReference>
<name>A0A501XDY1_9SPHN</name>
<dbReference type="SUPFAM" id="SSF55469">
    <property type="entry name" value="FMN-dependent nitroreductase-like"/>
    <property type="match status" value="1"/>
</dbReference>
<dbReference type="AlphaFoldDB" id="A0A501XDY1"/>
<keyword evidence="5 7" id="KW-0560">Oxidoreductase</keyword>
<evidence type="ECO:0000313" key="11">
    <source>
        <dbReference type="Proteomes" id="UP000319897"/>
    </source>
</evidence>
<protein>
    <recommendedName>
        <fullName evidence="7">Putative NAD(P)H nitroreductase</fullName>
        <ecNumber evidence="7">1.-.-.-</ecNumber>
    </recommendedName>
</protein>
<keyword evidence="6 7" id="KW-0520">NAD</keyword>
<dbReference type="GO" id="GO:0016491">
    <property type="term" value="F:oxidoreductase activity"/>
    <property type="evidence" value="ECO:0007669"/>
    <property type="project" value="UniProtKB-UniRule"/>
</dbReference>
<evidence type="ECO:0000256" key="3">
    <source>
        <dbReference type="ARBA" id="ARBA00022643"/>
    </source>
</evidence>
<comment type="caution">
    <text evidence="10">The sequence shown here is derived from an EMBL/GenBank/DDBJ whole genome shotgun (WGS) entry which is preliminary data.</text>
</comment>
<keyword evidence="3 7" id="KW-0288">FMN</keyword>
<accession>A0A501XDY1</accession>
<dbReference type="CDD" id="cd02135">
    <property type="entry name" value="YdjA-like"/>
    <property type="match status" value="1"/>
</dbReference>
<feature type="binding site" evidence="8">
    <location>
        <position position="44"/>
    </location>
    <ligand>
        <name>FMN</name>
        <dbReference type="ChEBI" id="CHEBI:58210"/>
        <note>ligand shared between dimeric partners</note>
    </ligand>
</feature>
<evidence type="ECO:0000256" key="2">
    <source>
        <dbReference type="ARBA" id="ARBA00022630"/>
    </source>
</evidence>
<evidence type="ECO:0000256" key="8">
    <source>
        <dbReference type="PIRSR" id="PIRSR000232-1"/>
    </source>
</evidence>
<sequence length="191" mass="20398">MAEFNDRSSTISLLLTRRSAKARDLVAPGPSDAELATILQAAARVPDHGKLAPWAFVVIRDRAAFAALLQRLYRADKPEAGRMELEAMTVFAEQAPVLVALVSTPKEGKIPLWEQQLSTGAAAQNLLLATHALGYVGNWLTAAPAFLPGIAEALGHPGGRLAGFFFLGTPKGPLEERPRPELATVVSNWPG</sequence>
<evidence type="ECO:0000259" key="9">
    <source>
        <dbReference type="Pfam" id="PF00881"/>
    </source>
</evidence>
<dbReference type="OrthoDB" id="9804207at2"/>
<feature type="binding site" description="in other chain" evidence="8">
    <location>
        <begin position="139"/>
        <end position="141"/>
    </location>
    <ligand>
        <name>FMN</name>
        <dbReference type="ChEBI" id="CHEBI:58210"/>
        <note>ligand shared between dimeric partners</note>
    </ligand>
</feature>
<evidence type="ECO:0000256" key="6">
    <source>
        <dbReference type="ARBA" id="ARBA00023027"/>
    </source>
</evidence>
<feature type="domain" description="Nitroreductase" evidence="9">
    <location>
        <begin position="16"/>
        <end position="168"/>
    </location>
</feature>
<feature type="binding site" description="in other chain" evidence="8">
    <location>
        <begin position="17"/>
        <end position="19"/>
    </location>
    <ligand>
        <name>FMN</name>
        <dbReference type="ChEBI" id="CHEBI:58210"/>
        <note>ligand shared between dimeric partners</note>
    </ligand>
</feature>
<dbReference type="EC" id="1.-.-.-" evidence="7"/>
<evidence type="ECO:0000256" key="5">
    <source>
        <dbReference type="ARBA" id="ARBA00023002"/>
    </source>
</evidence>
<evidence type="ECO:0000256" key="7">
    <source>
        <dbReference type="PIRNR" id="PIRNR000232"/>
    </source>
</evidence>
<evidence type="ECO:0000256" key="4">
    <source>
        <dbReference type="ARBA" id="ARBA00022857"/>
    </source>
</evidence>
<feature type="binding site" evidence="8">
    <location>
        <position position="48"/>
    </location>
    <ligand>
        <name>FMN</name>
        <dbReference type="ChEBI" id="CHEBI:58210"/>
        <note>ligand shared between dimeric partners</note>
    </ligand>
</feature>
<evidence type="ECO:0000256" key="1">
    <source>
        <dbReference type="ARBA" id="ARBA00007118"/>
    </source>
</evidence>
<dbReference type="EMBL" id="VFSU01000034">
    <property type="protein sequence ID" value="TPE58720.1"/>
    <property type="molecule type" value="Genomic_DNA"/>
</dbReference>
<dbReference type="InterPro" id="IPR000415">
    <property type="entry name" value="Nitroreductase-like"/>
</dbReference>
<dbReference type="Pfam" id="PF00881">
    <property type="entry name" value="Nitroreductase"/>
    <property type="match status" value="1"/>
</dbReference>
<keyword evidence="4 7" id="KW-0521">NADP</keyword>